<dbReference type="EMBL" id="JAAIKR010000018">
    <property type="protein sequence ID" value="MBR9729313.1"/>
    <property type="molecule type" value="Genomic_DNA"/>
</dbReference>
<dbReference type="PROSITE" id="PS51318">
    <property type="entry name" value="TAT"/>
    <property type="match status" value="1"/>
</dbReference>
<keyword evidence="1" id="KW-0732">Signal</keyword>
<protein>
    <submittedName>
        <fullName evidence="2">Formate dehydrogenase</fullName>
    </submittedName>
</protein>
<dbReference type="Proteomes" id="UP000811844">
    <property type="component" value="Unassembled WGS sequence"/>
</dbReference>
<evidence type="ECO:0000256" key="1">
    <source>
        <dbReference type="SAM" id="SignalP"/>
    </source>
</evidence>
<evidence type="ECO:0000313" key="2">
    <source>
        <dbReference type="EMBL" id="MBR9729313.1"/>
    </source>
</evidence>
<gene>
    <name evidence="2" type="ORF">G3R48_15145</name>
</gene>
<feature type="chain" id="PRO_5047369101" evidence="1">
    <location>
        <begin position="29"/>
        <end position="65"/>
    </location>
</feature>
<dbReference type="InterPro" id="IPR014177">
    <property type="entry name" value="Formate_DH_TAT-contain"/>
</dbReference>
<reference evidence="2 3" key="1">
    <citation type="submission" date="2020-02" db="EMBL/GenBank/DDBJ databases">
        <title>Shewanella WXL01 sp. nov., a marine bacterium isolated from green algae in Luhuitou Fringing Reef (Northern South China Sea).</title>
        <authorList>
            <person name="Wang X."/>
        </authorList>
    </citation>
    <scope>NUCLEOTIDE SEQUENCE [LARGE SCALE GENOMIC DNA]</scope>
    <source>
        <strain evidence="2 3">MCCC 1A01895</strain>
    </source>
</reference>
<keyword evidence="3" id="KW-1185">Reference proteome</keyword>
<dbReference type="PIRSF" id="PIRSF036704">
    <property type="entry name" value="UCP036704"/>
    <property type="match status" value="1"/>
</dbReference>
<feature type="signal peptide" evidence="1">
    <location>
        <begin position="1"/>
        <end position="28"/>
    </location>
</feature>
<dbReference type="NCBIfam" id="TIGR02811">
    <property type="entry name" value="formate_TAT"/>
    <property type="match status" value="1"/>
</dbReference>
<dbReference type="InterPro" id="IPR006311">
    <property type="entry name" value="TAT_signal"/>
</dbReference>
<proteinExistence type="predicted"/>
<name>A0ABS5I5L0_9GAMM</name>
<sequence length="65" mass="6860">MSKQQPDLSRRSMLKALTVGGTATAALAVTGVNAAQAKVASATDTKSEGYRETAHIRSYYDSLRG</sequence>
<organism evidence="2 3">
    <name type="scientific">Shewanella intestini</name>
    <dbReference type="NCBI Taxonomy" id="2017544"/>
    <lineage>
        <taxon>Bacteria</taxon>
        <taxon>Pseudomonadati</taxon>
        <taxon>Pseudomonadota</taxon>
        <taxon>Gammaproteobacteria</taxon>
        <taxon>Alteromonadales</taxon>
        <taxon>Shewanellaceae</taxon>
        <taxon>Shewanella</taxon>
    </lineage>
</organism>
<accession>A0ABS5I5L0</accession>
<comment type="caution">
    <text evidence="2">The sequence shown here is derived from an EMBL/GenBank/DDBJ whole genome shotgun (WGS) entry which is preliminary data.</text>
</comment>
<dbReference type="RefSeq" id="WP_153666067.1">
    <property type="nucleotide sequence ID" value="NZ_JAAIKR010000018.1"/>
</dbReference>
<evidence type="ECO:0000313" key="3">
    <source>
        <dbReference type="Proteomes" id="UP000811844"/>
    </source>
</evidence>